<keyword evidence="1" id="KW-1133">Transmembrane helix</keyword>
<comment type="caution">
    <text evidence="2">The sequence shown here is derived from an EMBL/GenBank/DDBJ whole genome shotgun (WGS) entry which is preliminary data.</text>
</comment>
<proteinExistence type="predicted"/>
<feature type="transmembrane region" description="Helical" evidence="1">
    <location>
        <begin position="42"/>
        <end position="62"/>
    </location>
</feature>
<gene>
    <name evidence="2" type="ORF">Tci_910879</name>
</gene>
<evidence type="ECO:0000256" key="1">
    <source>
        <dbReference type="SAM" id="Phobius"/>
    </source>
</evidence>
<accession>A0A699VWY9</accession>
<sequence>STLSIAFFYFSDFKACSKLEGISSEQILTANAFALLDRFPSAMLAIGYLAPIVLVELCLILAKEHTFLALPLHVPAKF</sequence>
<protein>
    <submittedName>
        <fullName evidence="2">Uncharacterized protein</fullName>
    </submittedName>
</protein>
<dbReference type="AlphaFoldDB" id="A0A699VWY9"/>
<dbReference type="EMBL" id="BKCJ011508005">
    <property type="protein sequence ID" value="GFD38910.1"/>
    <property type="molecule type" value="Genomic_DNA"/>
</dbReference>
<keyword evidence="1" id="KW-0812">Transmembrane</keyword>
<keyword evidence="1" id="KW-0472">Membrane</keyword>
<feature type="non-terminal residue" evidence="2">
    <location>
        <position position="1"/>
    </location>
</feature>
<evidence type="ECO:0000313" key="2">
    <source>
        <dbReference type="EMBL" id="GFD38910.1"/>
    </source>
</evidence>
<organism evidence="2">
    <name type="scientific">Tanacetum cinerariifolium</name>
    <name type="common">Dalmatian daisy</name>
    <name type="synonym">Chrysanthemum cinerariifolium</name>
    <dbReference type="NCBI Taxonomy" id="118510"/>
    <lineage>
        <taxon>Eukaryota</taxon>
        <taxon>Viridiplantae</taxon>
        <taxon>Streptophyta</taxon>
        <taxon>Embryophyta</taxon>
        <taxon>Tracheophyta</taxon>
        <taxon>Spermatophyta</taxon>
        <taxon>Magnoliopsida</taxon>
        <taxon>eudicotyledons</taxon>
        <taxon>Gunneridae</taxon>
        <taxon>Pentapetalae</taxon>
        <taxon>asterids</taxon>
        <taxon>campanulids</taxon>
        <taxon>Asterales</taxon>
        <taxon>Asteraceae</taxon>
        <taxon>Asteroideae</taxon>
        <taxon>Anthemideae</taxon>
        <taxon>Anthemidinae</taxon>
        <taxon>Tanacetum</taxon>
    </lineage>
</organism>
<name>A0A699VWY9_TANCI</name>
<reference evidence="2" key="1">
    <citation type="journal article" date="2019" name="Sci. Rep.">
        <title>Draft genome of Tanacetum cinerariifolium, the natural source of mosquito coil.</title>
        <authorList>
            <person name="Yamashiro T."/>
            <person name="Shiraishi A."/>
            <person name="Satake H."/>
            <person name="Nakayama K."/>
        </authorList>
    </citation>
    <scope>NUCLEOTIDE SEQUENCE</scope>
</reference>